<dbReference type="Proteomes" id="UP000308197">
    <property type="component" value="Unassembled WGS sequence"/>
</dbReference>
<organism evidence="1 2">
    <name type="scientific">Polyporus arcularius HHB13444</name>
    <dbReference type="NCBI Taxonomy" id="1314778"/>
    <lineage>
        <taxon>Eukaryota</taxon>
        <taxon>Fungi</taxon>
        <taxon>Dikarya</taxon>
        <taxon>Basidiomycota</taxon>
        <taxon>Agaricomycotina</taxon>
        <taxon>Agaricomycetes</taxon>
        <taxon>Polyporales</taxon>
        <taxon>Polyporaceae</taxon>
        <taxon>Polyporus</taxon>
    </lineage>
</organism>
<dbReference type="EMBL" id="ML212116">
    <property type="protein sequence ID" value="TFK79228.1"/>
    <property type="molecule type" value="Genomic_DNA"/>
</dbReference>
<sequence length="207" mass="22787">MVFARWVGDGRHATTRTAYSNPIHVYSAAIPPERPLSTGTRIRILATSPAWYAAPDASQDMYDTYDAHIVGRITGVVGWKGRKVVFEVENECAINPVSTIRLRMPYAPEATVMLGPGEVPEGQREAFETDLYTSAVVRARPDDPRCQAGTCSLPWGSLVGDAFLWEPMEDDVGDRHPGDPGGRRKVRVQHVSWTDLVKAAPLLLTSQ</sequence>
<gene>
    <name evidence="1" type="ORF">K466DRAFT_606306</name>
</gene>
<dbReference type="AlphaFoldDB" id="A0A5C3NS61"/>
<protein>
    <submittedName>
        <fullName evidence="1">Uncharacterized protein</fullName>
    </submittedName>
</protein>
<evidence type="ECO:0000313" key="2">
    <source>
        <dbReference type="Proteomes" id="UP000308197"/>
    </source>
</evidence>
<keyword evidence="2" id="KW-1185">Reference proteome</keyword>
<dbReference type="InParanoid" id="A0A5C3NS61"/>
<proteinExistence type="predicted"/>
<accession>A0A5C3NS61</accession>
<reference evidence="1 2" key="1">
    <citation type="journal article" date="2019" name="Nat. Ecol. Evol.">
        <title>Megaphylogeny resolves global patterns of mushroom evolution.</title>
        <authorList>
            <person name="Varga T."/>
            <person name="Krizsan K."/>
            <person name="Foldi C."/>
            <person name="Dima B."/>
            <person name="Sanchez-Garcia M."/>
            <person name="Sanchez-Ramirez S."/>
            <person name="Szollosi G.J."/>
            <person name="Szarkandi J.G."/>
            <person name="Papp V."/>
            <person name="Albert L."/>
            <person name="Andreopoulos W."/>
            <person name="Angelini C."/>
            <person name="Antonin V."/>
            <person name="Barry K.W."/>
            <person name="Bougher N.L."/>
            <person name="Buchanan P."/>
            <person name="Buyck B."/>
            <person name="Bense V."/>
            <person name="Catcheside P."/>
            <person name="Chovatia M."/>
            <person name="Cooper J."/>
            <person name="Damon W."/>
            <person name="Desjardin D."/>
            <person name="Finy P."/>
            <person name="Geml J."/>
            <person name="Haridas S."/>
            <person name="Hughes K."/>
            <person name="Justo A."/>
            <person name="Karasinski D."/>
            <person name="Kautmanova I."/>
            <person name="Kiss B."/>
            <person name="Kocsube S."/>
            <person name="Kotiranta H."/>
            <person name="LaButti K.M."/>
            <person name="Lechner B.E."/>
            <person name="Liimatainen K."/>
            <person name="Lipzen A."/>
            <person name="Lukacs Z."/>
            <person name="Mihaltcheva S."/>
            <person name="Morgado L.N."/>
            <person name="Niskanen T."/>
            <person name="Noordeloos M.E."/>
            <person name="Ohm R.A."/>
            <person name="Ortiz-Santana B."/>
            <person name="Ovrebo C."/>
            <person name="Racz N."/>
            <person name="Riley R."/>
            <person name="Savchenko A."/>
            <person name="Shiryaev A."/>
            <person name="Soop K."/>
            <person name="Spirin V."/>
            <person name="Szebenyi C."/>
            <person name="Tomsovsky M."/>
            <person name="Tulloss R.E."/>
            <person name="Uehling J."/>
            <person name="Grigoriev I.V."/>
            <person name="Vagvolgyi C."/>
            <person name="Papp T."/>
            <person name="Martin F.M."/>
            <person name="Miettinen O."/>
            <person name="Hibbett D.S."/>
            <person name="Nagy L.G."/>
        </authorList>
    </citation>
    <scope>NUCLEOTIDE SEQUENCE [LARGE SCALE GENOMIC DNA]</scope>
    <source>
        <strain evidence="1 2">HHB13444</strain>
    </source>
</reference>
<name>A0A5C3NS61_9APHY</name>
<evidence type="ECO:0000313" key="1">
    <source>
        <dbReference type="EMBL" id="TFK79228.1"/>
    </source>
</evidence>